<evidence type="ECO:0000313" key="3">
    <source>
        <dbReference type="Proteomes" id="UP000002964"/>
    </source>
</evidence>
<gene>
    <name evidence="2" type="ORF">Thi970DRAFT_01330</name>
</gene>
<organism evidence="2 3">
    <name type="scientific">Thiorhodovibrio frisius</name>
    <dbReference type="NCBI Taxonomy" id="631362"/>
    <lineage>
        <taxon>Bacteria</taxon>
        <taxon>Pseudomonadati</taxon>
        <taxon>Pseudomonadota</taxon>
        <taxon>Gammaproteobacteria</taxon>
        <taxon>Chromatiales</taxon>
        <taxon>Chromatiaceae</taxon>
        <taxon>Thiorhodovibrio</taxon>
    </lineage>
</organism>
<protein>
    <submittedName>
        <fullName evidence="2">Uncharacterized protein</fullName>
    </submittedName>
</protein>
<reference evidence="3" key="1">
    <citation type="submission" date="2011-06" db="EMBL/GenBank/DDBJ databases">
        <authorList>
            <consortium name="US DOE Joint Genome Institute (JGI-PGF)"/>
            <person name="Lucas S."/>
            <person name="Han J."/>
            <person name="Lapidus A."/>
            <person name="Cheng J.-F."/>
            <person name="Goodwin L."/>
            <person name="Pitluck S."/>
            <person name="Peters L."/>
            <person name="Land M.L."/>
            <person name="Hauser L."/>
            <person name="Vogl K."/>
            <person name="Liu Z."/>
            <person name="Overmann J."/>
            <person name="Frigaard N.-U."/>
            <person name="Bryant D.A."/>
            <person name="Woyke T.J."/>
        </authorList>
    </citation>
    <scope>NUCLEOTIDE SEQUENCE [LARGE SCALE GENOMIC DNA]</scope>
    <source>
        <strain evidence="3">970</strain>
    </source>
</reference>
<accession>H8YYX3</accession>
<dbReference type="OrthoDB" id="8895063at2"/>
<dbReference type="AlphaFoldDB" id="H8YYX3"/>
<dbReference type="RefSeq" id="WP_009147732.1">
    <property type="nucleotide sequence ID" value="NZ_CP121471.1"/>
</dbReference>
<dbReference type="eggNOG" id="ENOG5030Z5B">
    <property type="taxonomic scope" value="Bacteria"/>
</dbReference>
<keyword evidence="1" id="KW-0472">Membrane</keyword>
<evidence type="ECO:0000313" key="2">
    <source>
        <dbReference type="EMBL" id="EIC23649.1"/>
    </source>
</evidence>
<feature type="transmembrane region" description="Helical" evidence="1">
    <location>
        <begin position="202"/>
        <end position="222"/>
    </location>
</feature>
<keyword evidence="1" id="KW-0812">Transmembrane</keyword>
<dbReference type="Proteomes" id="UP000002964">
    <property type="component" value="Unassembled WGS sequence"/>
</dbReference>
<reference evidence="2 3" key="2">
    <citation type="submission" date="2011-11" db="EMBL/GenBank/DDBJ databases">
        <authorList>
            <consortium name="US DOE Joint Genome Institute"/>
            <person name="Lucas S."/>
            <person name="Han J."/>
            <person name="Lapidus A."/>
            <person name="Cheng J.-F."/>
            <person name="Goodwin L."/>
            <person name="Pitluck S."/>
            <person name="Peters L."/>
            <person name="Ovchinnikova G."/>
            <person name="Zhang X."/>
            <person name="Detter J.C."/>
            <person name="Han C."/>
            <person name="Tapia R."/>
            <person name="Land M."/>
            <person name="Hauser L."/>
            <person name="Kyrpides N."/>
            <person name="Ivanova N."/>
            <person name="Pagani I."/>
            <person name="Vogl K."/>
            <person name="Liu Z."/>
            <person name="Overmann J."/>
            <person name="Frigaard N.-U."/>
            <person name="Bryant D."/>
            <person name="Woyke T."/>
        </authorList>
    </citation>
    <scope>NUCLEOTIDE SEQUENCE [LARGE SCALE GENOMIC DNA]</scope>
    <source>
        <strain evidence="2 3">970</strain>
    </source>
</reference>
<name>H8YYX3_9GAMM</name>
<sequence length="232" mass="24779">MDSVLVGLSGIGLSATVAQVISGGSTVASGGLASPALVASTTGKALSTFLKQARRLEQLPDWLARRLGDLAGMSTKEAKQTLASLVPSLATLARTDGGRTLLSRTTDTTSLAKMAIFAELLGPNAWIVHRLGGDLALSTVQSRRFSPQVLTKACLYGKSGLRFLDQHSALTFLKVTSRGTKSVYNRDFARFLASWLPNIPTWLLWTVILTAGVVLLPLRWIGSVISRRSPDM</sequence>
<evidence type="ECO:0000256" key="1">
    <source>
        <dbReference type="SAM" id="Phobius"/>
    </source>
</evidence>
<proteinExistence type="predicted"/>
<keyword evidence="3" id="KW-1185">Reference proteome</keyword>
<keyword evidence="1" id="KW-1133">Transmembrane helix</keyword>
<dbReference type="HOGENOM" id="CLU_1194445_0_0_6"/>
<dbReference type="EMBL" id="JH603168">
    <property type="protein sequence ID" value="EIC23649.1"/>
    <property type="molecule type" value="Genomic_DNA"/>
</dbReference>